<protein>
    <recommendedName>
        <fullName evidence="4">Transmembrane protein</fullName>
    </recommendedName>
</protein>
<keyword evidence="1" id="KW-0472">Membrane</keyword>
<dbReference type="EMBL" id="CP013200">
    <property type="protein sequence ID" value="ALO65437.1"/>
    <property type="molecule type" value="Genomic_DNA"/>
</dbReference>
<evidence type="ECO:0000313" key="3">
    <source>
        <dbReference type="Proteomes" id="UP000059574"/>
    </source>
</evidence>
<keyword evidence="1" id="KW-0812">Transmembrane</keyword>
<feature type="transmembrane region" description="Helical" evidence="1">
    <location>
        <begin position="63"/>
        <end position="90"/>
    </location>
</feature>
<dbReference type="Proteomes" id="UP000059574">
    <property type="component" value="Chromosome"/>
</dbReference>
<gene>
    <name evidence="2" type="ORF">AS189_01660</name>
</gene>
<feature type="transmembrane region" description="Helical" evidence="1">
    <location>
        <begin position="32"/>
        <end position="51"/>
    </location>
</feature>
<reference evidence="2 3" key="2">
    <citation type="journal article" date="2016" name="J. Biotechnol.">
        <title>Complete genome sequence of Arthrobacter alpinus ERGS4:06, a yellow pigmented bacterium tolerant to cold and radiations isolated from Sikkim Himalaya.</title>
        <authorList>
            <person name="Kumar R."/>
            <person name="Singh D."/>
            <person name="Swarnkar M.K."/>
            <person name="Singh A.K."/>
            <person name="Kumar S."/>
        </authorList>
    </citation>
    <scope>NUCLEOTIDE SEQUENCE [LARGE SCALE GENOMIC DNA]</scope>
    <source>
        <strain evidence="2 3">ERGS4:06</strain>
    </source>
</reference>
<sequence length="103" mass="11209">MSHPHNPNVPPEPFKFMNAPGRSGVPRLQQPVVEILFFGAFLVTGIVLSGFLFSRPGGGGGPIFSGVIVLLFWALPGAIGTYIGVARLVWKRRYSKVYGRPPF</sequence>
<evidence type="ECO:0008006" key="4">
    <source>
        <dbReference type="Google" id="ProtNLM"/>
    </source>
</evidence>
<dbReference type="RefSeq" id="WP_062285866.1">
    <property type="nucleotide sequence ID" value="NZ_CP013200.1"/>
</dbReference>
<organism evidence="2 3">
    <name type="scientific">Arthrobacter alpinus</name>
    <dbReference type="NCBI Taxonomy" id="656366"/>
    <lineage>
        <taxon>Bacteria</taxon>
        <taxon>Bacillati</taxon>
        <taxon>Actinomycetota</taxon>
        <taxon>Actinomycetes</taxon>
        <taxon>Micrococcales</taxon>
        <taxon>Micrococcaceae</taxon>
        <taxon>Arthrobacter</taxon>
    </lineage>
</organism>
<proteinExistence type="predicted"/>
<reference evidence="3" key="1">
    <citation type="submission" date="2015-11" db="EMBL/GenBank/DDBJ databases">
        <authorList>
            <person name="Kumar R."/>
            <person name="Singh D."/>
            <person name="Swarnkar M.K."/>
            <person name="Singh A.K."/>
            <person name="Kumar S."/>
        </authorList>
    </citation>
    <scope>NUCLEOTIDE SEQUENCE [LARGE SCALE GENOMIC DNA]</scope>
    <source>
        <strain evidence="3">ERGS4:06</strain>
    </source>
</reference>
<evidence type="ECO:0000313" key="2">
    <source>
        <dbReference type="EMBL" id="ALO65437.1"/>
    </source>
</evidence>
<dbReference type="AlphaFoldDB" id="A0A0S2LVD9"/>
<accession>A0A0S2LVD9</accession>
<keyword evidence="1" id="KW-1133">Transmembrane helix</keyword>
<name>A0A0S2LVD9_9MICC</name>
<evidence type="ECO:0000256" key="1">
    <source>
        <dbReference type="SAM" id="Phobius"/>
    </source>
</evidence>